<reference evidence="1" key="1">
    <citation type="submission" date="2024-12" db="EMBL/GenBank/DDBJ databases">
        <title>Comparative genomics and development of molecular markers within Purpureocillium lilacinum and among Purpureocillium species.</title>
        <authorList>
            <person name="Yeh Z.-Y."/>
            <person name="Ni N.-T."/>
            <person name="Lo P.-H."/>
            <person name="Mushyakhwo K."/>
            <person name="Lin C.-F."/>
            <person name="Nai Y.-S."/>
        </authorList>
    </citation>
    <scope>NUCLEOTIDE SEQUENCE</scope>
    <source>
        <strain evidence="1">NCHU-NPUST-175</strain>
    </source>
</reference>
<gene>
    <name evidence="1" type="ORF">ACCO45_000284</name>
</gene>
<organism evidence="1 2">
    <name type="scientific">Purpureocillium lilacinum</name>
    <name type="common">Paecilomyces lilacinus</name>
    <dbReference type="NCBI Taxonomy" id="33203"/>
    <lineage>
        <taxon>Eukaryota</taxon>
        <taxon>Fungi</taxon>
        <taxon>Dikarya</taxon>
        <taxon>Ascomycota</taxon>
        <taxon>Pezizomycotina</taxon>
        <taxon>Sordariomycetes</taxon>
        <taxon>Hypocreomycetidae</taxon>
        <taxon>Hypocreales</taxon>
        <taxon>Ophiocordycipitaceae</taxon>
        <taxon>Purpureocillium</taxon>
    </lineage>
</organism>
<evidence type="ECO:0000313" key="1">
    <source>
        <dbReference type="EMBL" id="KAL3963280.1"/>
    </source>
</evidence>
<protein>
    <submittedName>
        <fullName evidence="1">Uncharacterized protein</fullName>
    </submittedName>
</protein>
<dbReference type="EMBL" id="JBGNUJ010000002">
    <property type="protein sequence ID" value="KAL3963280.1"/>
    <property type="molecule type" value="Genomic_DNA"/>
</dbReference>
<dbReference type="Proteomes" id="UP001638806">
    <property type="component" value="Unassembled WGS sequence"/>
</dbReference>
<comment type="caution">
    <text evidence="1">The sequence shown here is derived from an EMBL/GenBank/DDBJ whole genome shotgun (WGS) entry which is preliminary data.</text>
</comment>
<name>A0ACC4E3R9_PURLI</name>
<proteinExistence type="predicted"/>
<evidence type="ECO:0000313" key="2">
    <source>
        <dbReference type="Proteomes" id="UP001638806"/>
    </source>
</evidence>
<keyword evidence="2" id="KW-1185">Reference proteome</keyword>
<sequence length="118" mass="12559">MVAAEAALVAHAPIPSENGASTQPATMEYSRGACYSSTTAVVRILSTVQATASLTSMVFQGEGHMSRDCPEPLKDNKSCYKCGQAGHISRDCPLPAAAVRPPSATRWEKEFDVETRNS</sequence>
<accession>A0ACC4E3R9</accession>